<dbReference type="GO" id="GO:0005737">
    <property type="term" value="C:cytoplasm"/>
    <property type="evidence" value="ECO:0007669"/>
    <property type="project" value="UniProtKB-ARBA"/>
</dbReference>
<keyword evidence="2" id="KW-0808">Transferase</keyword>
<dbReference type="FunFam" id="3.40.30.10:FF:000035">
    <property type="entry name" value="hematopoietic prostaglandin D synthase"/>
    <property type="match status" value="1"/>
</dbReference>
<dbReference type="CDD" id="cd03039">
    <property type="entry name" value="GST_N_Sigma_like"/>
    <property type="match status" value="1"/>
</dbReference>
<evidence type="ECO:0000313" key="9">
    <source>
        <dbReference type="WBParaSite" id="ACRNAN_scaffold5058.g12509.t1"/>
    </source>
</evidence>
<comment type="catalytic activity">
    <reaction evidence="4">
        <text>RX + glutathione = an S-substituted glutathione + a halide anion + H(+)</text>
        <dbReference type="Rhea" id="RHEA:16437"/>
        <dbReference type="ChEBI" id="CHEBI:15378"/>
        <dbReference type="ChEBI" id="CHEBI:16042"/>
        <dbReference type="ChEBI" id="CHEBI:17792"/>
        <dbReference type="ChEBI" id="CHEBI:57925"/>
        <dbReference type="ChEBI" id="CHEBI:90779"/>
        <dbReference type="EC" id="2.5.1.18"/>
    </reaction>
</comment>
<dbReference type="InterPro" id="IPR010987">
    <property type="entry name" value="Glutathione-S-Trfase_C-like"/>
</dbReference>
<name>A0A914E078_9BILA</name>
<dbReference type="PANTHER" id="PTHR11571">
    <property type="entry name" value="GLUTATHIONE S-TRANSFERASE"/>
    <property type="match status" value="1"/>
</dbReference>
<dbReference type="AlphaFoldDB" id="A0A914E078"/>
<evidence type="ECO:0000313" key="8">
    <source>
        <dbReference type="Proteomes" id="UP000887540"/>
    </source>
</evidence>
<evidence type="ECO:0000259" key="7">
    <source>
        <dbReference type="PROSITE" id="PS50405"/>
    </source>
</evidence>
<evidence type="ECO:0000256" key="5">
    <source>
        <dbReference type="ARBA" id="ARBA00078118"/>
    </source>
</evidence>
<dbReference type="PROSITE" id="PS50404">
    <property type="entry name" value="GST_NTER"/>
    <property type="match status" value="1"/>
</dbReference>
<proteinExistence type="inferred from homology"/>
<dbReference type="SFLD" id="SFLDS00019">
    <property type="entry name" value="Glutathione_Transferase_(cytos"/>
    <property type="match status" value="1"/>
</dbReference>
<dbReference type="GO" id="GO:0004364">
    <property type="term" value="F:glutathione transferase activity"/>
    <property type="evidence" value="ECO:0007669"/>
    <property type="project" value="UniProtKB-EC"/>
</dbReference>
<dbReference type="CDD" id="cd03192">
    <property type="entry name" value="GST_C_Sigma_like"/>
    <property type="match status" value="1"/>
</dbReference>
<evidence type="ECO:0000256" key="1">
    <source>
        <dbReference type="ARBA" id="ARBA00012452"/>
    </source>
</evidence>
<organism evidence="8 9">
    <name type="scientific">Acrobeloides nanus</name>
    <dbReference type="NCBI Taxonomy" id="290746"/>
    <lineage>
        <taxon>Eukaryota</taxon>
        <taxon>Metazoa</taxon>
        <taxon>Ecdysozoa</taxon>
        <taxon>Nematoda</taxon>
        <taxon>Chromadorea</taxon>
        <taxon>Rhabditida</taxon>
        <taxon>Tylenchina</taxon>
        <taxon>Cephalobomorpha</taxon>
        <taxon>Cephaloboidea</taxon>
        <taxon>Cephalobidae</taxon>
        <taxon>Acrobeloides</taxon>
    </lineage>
</organism>
<dbReference type="Gene3D" id="3.40.30.10">
    <property type="entry name" value="Glutaredoxin"/>
    <property type="match status" value="1"/>
</dbReference>
<dbReference type="Pfam" id="PF14497">
    <property type="entry name" value="GST_C_3"/>
    <property type="match status" value="1"/>
</dbReference>
<feature type="domain" description="GST N-terminal" evidence="6">
    <location>
        <begin position="2"/>
        <end position="79"/>
    </location>
</feature>
<dbReference type="InterPro" id="IPR004046">
    <property type="entry name" value="GST_C"/>
</dbReference>
<dbReference type="Pfam" id="PF02798">
    <property type="entry name" value="GST_N"/>
    <property type="match status" value="1"/>
</dbReference>
<dbReference type="SFLD" id="SFLDG00363">
    <property type="entry name" value="AMPS_(cytGST):_Alpha-__Mu-__Pi"/>
    <property type="match status" value="1"/>
</dbReference>
<dbReference type="SUPFAM" id="SSF47616">
    <property type="entry name" value="GST C-terminal domain-like"/>
    <property type="match status" value="1"/>
</dbReference>
<dbReference type="EC" id="2.5.1.18" evidence="1"/>
<dbReference type="WBParaSite" id="ACRNAN_scaffold5058.g12509.t1">
    <property type="protein sequence ID" value="ACRNAN_scaffold5058.g12509.t1"/>
    <property type="gene ID" value="ACRNAN_scaffold5058.g12509"/>
</dbReference>
<evidence type="ECO:0000256" key="3">
    <source>
        <dbReference type="ARBA" id="ARBA00038317"/>
    </source>
</evidence>
<dbReference type="SFLD" id="SFLDG01205">
    <property type="entry name" value="AMPS.1"/>
    <property type="match status" value="1"/>
</dbReference>
<dbReference type="InterPro" id="IPR036249">
    <property type="entry name" value="Thioredoxin-like_sf"/>
</dbReference>
<dbReference type="PROSITE" id="PS50405">
    <property type="entry name" value="GST_CTER"/>
    <property type="match status" value="1"/>
</dbReference>
<evidence type="ECO:0000256" key="2">
    <source>
        <dbReference type="ARBA" id="ARBA00022679"/>
    </source>
</evidence>
<dbReference type="FunFam" id="1.20.1050.10:FF:000031">
    <property type="entry name" value="Glutathione S-Transferase"/>
    <property type="match status" value="1"/>
</dbReference>
<dbReference type="GO" id="GO:0004602">
    <property type="term" value="F:glutathione peroxidase activity"/>
    <property type="evidence" value="ECO:0007669"/>
    <property type="project" value="UniProtKB-ARBA"/>
</dbReference>
<dbReference type="InterPro" id="IPR004045">
    <property type="entry name" value="Glutathione_S-Trfase_N"/>
</dbReference>
<dbReference type="GO" id="GO:0006749">
    <property type="term" value="P:glutathione metabolic process"/>
    <property type="evidence" value="ECO:0007669"/>
    <property type="project" value="TreeGrafter"/>
</dbReference>
<dbReference type="InterPro" id="IPR036282">
    <property type="entry name" value="Glutathione-S-Trfase_C_sf"/>
</dbReference>
<dbReference type="SUPFAM" id="SSF52833">
    <property type="entry name" value="Thioredoxin-like"/>
    <property type="match status" value="1"/>
</dbReference>
<comment type="similarity">
    <text evidence="3">Belongs to the GST superfamily. Sigma family.</text>
</comment>
<protein>
    <recommendedName>
        <fullName evidence="1">glutathione transferase</fullName>
        <ecNumber evidence="1">2.5.1.18</ecNumber>
    </recommendedName>
    <alternativeName>
        <fullName evidence="5">GST class-sigma</fullName>
    </alternativeName>
</protein>
<evidence type="ECO:0000256" key="4">
    <source>
        <dbReference type="ARBA" id="ARBA00047960"/>
    </source>
</evidence>
<dbReference type="InterPro" id="IPR040079">
    <property type="entry name" value="Glutathione_S-Trfase"/>
</dbReference>
<keyword evidence="8" id="KW-1185">Reference proteome</keyword>
<sequence>MVHYKLSYFDIRGLGEMNRMVLHYAGEKFEDHRVTPDEWPNYKSKTPFGQMPVLEVDGKQLAQSFAIARYLARKYHLAGKDDWESAQLDSIADFQKDFNSEVAQYFRVIAGFAEGDKEQLYKDVFLPASERHFPKLEKLLKESGSGFFGKSGPSWVDFFIAEGVNTLSGFAPDFFKKYPDLLAFKERVHSLPQLKEYIKTRKQTPL</sequence>
<dbReference type="PANTHER" id="PTHR11571:SF224">
    <property type="entry name" value="HEMATOPOIETIC PROSTAGLANDIN D SYNTHASE"/>
    <property type="match status" value="1"/>
</dbReference>
<reference evidence="9" key="1">
    <citation type="submission" date="2022-11" db="UniProtKB">
        <authorList>
            <consortium name="WormBaseParasite"/>
        </authorList>
    </citation>
    <scope>IDENTIFICATION</scope>
</reference>
<evidence type="ECO:0000259" key="6">
    <source>
        <dbReference type="PROSITE" id="PS50404"/>
    </source>
</evidence>
<feature type="domain" description="GST C-terminal" evidence="7">
    <location>
        <begin position="81"/>
        <end position="206"/>
    </location>
</feature>
<dbReference type="Gene3D" id="1.20.1050.10">
    <property type="match status" value="1"/>
</dbReference>
<dbReference type="InterPro" id="IPR050213">
    <property type="entry name" value="GST_superfamily"/>
</dbReference>
<dbReference type="Proteomes" id="UP000887540">
    <property type="component" value="Unplaced"/>
</dbReference>
<accession>A0A914E078</accession>